<dbReference type="Pfam" id="PF02013">
    <property type="entry name" value="CBM_10"/>
    <property type="match status" value="2"/>
</dbReference>
<dbReference type="Proteomes" id="UP000193920">
    <property type="component" value="Unassembled WGS sequence"/>
</dbReference>
<dbReference type="PANTHER" id="PTHR22953">
    <property type="entry name" value="ACID PHOSPHATASE RELATED"/>
    <property type="match status" value="1"/>
</dbReference>
<reference evidence="6 7" key="1">
    <citation type="submission" date="2016-08" db="EMBL/GenBank/DDBJ databases">
        <title>A Parts List for Fungal Cellulosomes Revealed by Comparative Genomics.</title>
        <authorList>
            <consortium name="DOE Joint Genome Institute"/>
            <person name="Haitjema C.H."/>
            <person name="Gilmore S.P."/>
            <person name="Henske J.K."/>
            <person name="Solomon K.V."/>
            <person name="De Groot R."/>
            <person name="Kuo A."/>
            <person name="Mondo S.J."/>
            <person name="Salamov A.A."/>
            <person name="Labutti K."/>
            <person name="Zhao Z."/>
            <person name="Chiniquy J."/>
            <person name="Barry K."/>
            <person name="Brewer H.M."/>
            <person name="Purvine S.O."/>
            <person name="Wright A.T."/>
            <person name="Boxma B."/>
            <person name="Van Alen T."/>
            <person name="Hackstein J.H."/>
            <person name="Baker S.E."/>
            <person name="Grigoriev I.V."/>
            <person name="O'Malley M.A."/>
        </authorList>
    </citation>
    <scope>NUCLEOTIDE SEQUENCE [LARGE SCALE GENOMIC DNA]</scope>
    <source>
        <strain evidence="6 7">G1</strain>
    </source>
</reference>
<evidence type="ECO:0000256" key="3">
    <source>
        <dbReference type="ARBA" id="ARBA00022801"/>
    </source>
</evidence>
<dbReference type="SUPFAM" id="SSF56300">
    <property type="entry name" value="Metallo-dependent phosphatases"/>
    <property type="match status" value="1"/>
</dbReference>
<evidence type="ECO:0000256" key="1">
    <source>
        <dbReference type="ARBA" id="ARBA00022729"/>
    </source>
</evidence>
<dbReference type="Gene3D" id="3.90.1220.10">
    <property type="entry name" value="Cellulose docking domain, dockering"/>
    <property type="match status" value="5"/>
</dbReference>
<dbReference type="GO" id="GO:0003993">
    <property type="term" value="F:acid phosphatase activity"/>
    <property type="evidence" value="ECO:0007669"/>
    <property type="project" value="UniProtKB-EC"/>
</dbReference>
<dbReference type="Gene3D" id="2.60.40.380">
    <property type="entry name" value="Purple acid phosphatase-like, N-terminal"/>
    <property type="match status" value="1"/>
</dbReference>
<feature type="signal peptide" evidence="4">
    <location>
        <begin position="1"/>
        <end position="17"/>
    </location>
</feature>
<dbReference type="PROSITE" id="PS51763">
    <property type="entry name" value="CBM10"/>
    <property type="match status" value="2"/>
</dbReference>
<feature type="domain" description="CBM10" evidence="5">
    <location>
        <begin position="718"/>
        <end position="753"/>
    </location>
</feature>
<dbReference type="EMBL" id="MCOG01000048">
    <property type="protein sequence ID" value="ORY67851.1"/>
    <property type="molecule type" value="Genomic_DNA"/>
</dbReference>
<dbReference type="InterPro" id="IPR015914">
    <property type="entry name" value="PAPs_N"/>
</dbReference>
<dbReference type="EC" id="3.1.3.2" evidence="4"/>
<evidence type="ECO:0000259" key="5">
    <source>
        <dbReference type="PROSITE" id="PS51763"/>
    </source>
</evidence>
<keyword evidence="2" id="KW-0677">Repeat</keyword>
<keyword evidence="1 4" id="KW-0732">Signal</keyword>
<evidence type="ECO:0000313" key="6">
    <source>
        <dbReference type="EMBL" id="ORY67851.1"/>
    </source>
</evidence>
<dbReference type="InterPro" id="IPR002883">
    <property type="entry name" value="CBM10/Dockerin_dom"/>
</dbReference>
<comment type="caution">
    <text evidence="6">The sequence shown here is derived from an EMBL/GenBank/DDBJ whole genome shotgun (WGS) entry which is preliminary data.</text>
</comment>
<dbReference type="InterPro" id="IPR009034">
    <property type="entry name" value="Dockerin_dom_fun_sf"/>
</dbReference>
<comment type="similarity">
    <text evidence="4">Belongs to the metallophosphoesterase superfamily. Purple acid phosphatase family.</text>
</comment>
<dbReference type="OrthoDB" id="2345926at2759"/>
<name>A0A1Y2E8F6_9FUNG</name>
<dbReference type="Gene3D" id="3.60.21.10">
    <property type="match status" value="1"/>
</dbReference>
<dbReference type="GO" id="GO:0046872">
    <property type="term" value="F:metal ion binding"/>
    <property type="evidence" value="ECO:0007669"/>
    <property type="project" value="InterPro"/>
</dbReference>
<dbReference type="InterPro" id="IPR039331">
    <property type="entry name" value="PAPs-like"/>
</dbReference>
<dbReference type="Pfam" id="PF00149">
    <property type="entry name" value="Metallophos"/>
    <property type="match status" value="1"/>
</dbReference>
<dbReference type="InterPro" id="IPR029052">
    <property type="entry name" value="Metallo-depent_PP-like"/>
</dbReference>
<proteinExistence type="inferred from homology"/>
<feature type="domain" description="CBM10" evidence="5">
    <location>
        <begin position="533"/>
        <end position="571"/>
    </location>
</feature>
<protein>
    <recommendedName>
        <fullName evidence="4">Purple acid phosphatase</fullName>
        <ecNumber evidence="4">3.1.3.2</ecNumber>
    </recommendedName>
</protein>
<dbReference type="PANTHER" id="PTHR22953:SF153">
    <property type="entry name" value="PURPLE ACID PHOSPHATASE"/>
    <property type="match status" value="1"/>
</dbReference>
<feature type="chain" id="PRO_5011826203" description="Purple acid phosphatase" evidence="4">
    <location>
        <begin position="18"/>
        <end position="755"/>
    </location>
</feature>
<evidence type="ECO:0000256" key="2">
    <source>
        <dbReference type="ARBA" id="ARBA00022737"/>
    </source>
</evidence>
<dbReference type="AlphaFoldDB" id="A0A1Y2E8F6"/>
<evidence type="ECO:0000313" key="7">
    <source>
        <dbReference type="Proteomes" id="UP000193920"/>
    </source>
</evidence>
<dbReference type="SUPFAM" id="SSF64571">
    <property type="entry name" value="Cellulose docking domain, dockering"/>
    <property type="match status" value="1"/>
</dbReference>
<keyword evidence="3 4" id="KW-0378">Hydrolase</keyword>
<gene>
    <name evidence="6" type="ORF">LY90DRAFT_667699</name>
</gene>
<sequence>MKYIFIGLSLLLAIVRADNECWSQTYALKEYYPCCKDQTQPVYKIESQIKFGKENGVKCTLGPYVPDFVDRERFDDTREEWNAFKIKWDNEIRDNFKQISVFSGDNESMLNFGWYSTEDTKPVIRFGTQEDMSDAKEFTGNVEYYKNLLIGSRKYSIYSNQVTVSGLERNNTYYYQRYIDGKWEKSVKFVTRDPDNFNFIFVGDPQIGGSHGKPNFLDMSKELTNDEATRNDAFNWERTMNKAFELKSNNPPSLLLSAGDQADDEKLQDYLDETQFSALLQPAVLKGIPHAMTVGNHEQYNENFRHHFNTPNSFTEIERSDREVIPGFNYFFRFNNVLVVVLDTNEPSTYDYSHTMKNAVTKYPDTTWRIVMFHHDLFGIGRTHSQGTYIVNKLRPILNPLLAKYKVDLVINGHDHYYSTSHFVSFDGVNYDISEISENKTFNNPKGILYITANCATGSKLNPRNDAKVDYIYHSNQTYTATFGIIDFEKDIEKQVNRITINYYDVESLDVTDGSYIIEKDLDYVREEEPEPECWAEEFGYECCLFSSMVSYVDDKGRYWDFQNGNWCGVTNKPMIINKSKIPYKPNKCWSLERGIQCCPSSIKSTSYINDGVYGVVNENNGIGFRYCGIQLPVISDIEPNNNTPVSQESTCWANDYGYDCCGPEIVKGNYIDNDGIWYQNDSYWCGLVTYNKNDIEIVNDQCWPDNKFKCCSPVNDQCWPGEYECCSPGTKVEYTDEEALWGVENDISIKPLNI</sequence>
<dbReference type="InterPro" id="IPR008963">
    <property type="entry name" value="Purple_acid_Pase-like_N"/>
</dbReference>
<keyword evidence="7" id="KW-1185">Reference proteome</keyword>
<organism evidence="6 7">
    <name type="scientific">Neocallimastix californiae</name>
    <dbReference type="NCBI Taxonomy" id="1754190"/>
    <lineage>
        <taxon>Eukaryota</taxon>
        <taxon>Fungi</taxon>
        <taxon>Fungi incertae sedis</taxon>
        <taxon>Chytridiomycota</taxon>
        <taxon>Chytridiomycota incertae sedis</taxon>
        <taxon>Neocallimastigomycetes</taxon>
        <taxon>Neocallimastigales</taxon>
        <taxon>Neocallimastigaceae</taxon>
        <taxon>Neocallimastix</taxon>
    </lineage>
</organism>
<evidence type="ECO:0000256" key="4">
    <source>
        <dbReference type="RuleBase" id="RU361203"/>
    </source>
</evidence>
<comment type="catalytic activity">
    <reaction evidence="4">
        <text>a phosphate monoester + H2O = an alcohol + phosphate</text>
        <dbReference type="Rhea" id="RHEA:15017"/>
        <dbReference type="ChEBI" id="CHEBI:15377"/>
        <dbReference type="ChEBI" id="CHEBI:30879"/>
        <dbReference type="ChEBI" id="CHEBI:43474"/>
        <dbReference type="ChEBI" id="CHEBI:67140"/>
        <dbReference type="EC" id="3.1.3.2"/>
    </reaction>
</comment>
<dbReference type="Pfam" id="PF16656">
    <property type="entry name" value="Pur_ac_phosph_N"/>
    <property type="match status" value="1"/>
</dbReference>
<dbReference type="SUPFAM" id="SSF49363">
    <property type="entry name" value="Purple acid phosphatase, N-terminal domain"/>
    <property type="match status" value="1"/>
</dbReference>
<accession>A0A1Y2E8F6</accession>
<dbReference type="InterPro" id="IPR004843">
    <property type="entry name" value="Calcineurin-like_PHP"/>
</dbReference>